<dbReference type="AlphaFoldDB" id="A0A9P0HLA5"/>
<evidence type="ECO:0000256" key="2">
    <source>
        <dbReference type="PIRSR" id="PIRSR639126-1"/>
    </source>
</evidence>
<evidence type="ECO:0000313" key="6">
    <source>
        <dbReference type="Proteomes" id="UP001152798"/>
    </source>
</evidence>
<comment type="similarity">
    <text evidence="1 3">Belongs to the gamma-glutamylcyclotransferase family.</text>
</comment>
<dbReference type="SUPFAM" id="SSF110857">
    <property type="entry name" value="Gamma-glutamyl cyclotransferase-like"/>
    <property type="match status" value="1"/>
</dbReference>
<dbReference type="Pfam" id="PF06094">
    <property type="entry name" value="GGACT"/>
    <property type="match status" value="1"/>
</dbReference>
<dbReference type="InterPro" id="IPR009288">
    <property type="entry name" value="AIG2-like_dom"/>
</dbReference>
<evidence type="ECO:0000256" key="1">
    <source>
        <dbReference type="ARBA" id="ARBA00008861"/>
    </source>
</evidence>
<keyword evidence="6" id="KW-1185">Reference proteome</keyword>
<dbReference type="InterPro" id="IPR013024">
    <property type="entry name" value="GGCT-like"/>
</dbReference>
<organism evidence="5 6">
    <name type="scientific">Nezara viridula</name>
    <name type="common">Southern green stink bug</name>
    <name type="synonym">Cimex viridulus</name>
    <dbReference type="NCBI Taxonomy" id="85310"/>
    <lineage>
        <taxon>Eukaryota</taxon>
        <taxon>Metazoa</taxon>
        <taxon>Ecdysozoa</taxon>
        <taxon>Arthropoda</taxon>
        <taxon>Hexapoda</taxon>
        <taxon>Insecta</taxon>
        <taxon>Pterygota</taxon>
        <taxon>Neoptera</taxon>
        <taxon>Paraneoptera</taxon>
        <taxon>Hemiptera</taxon>
        <taxon>Heteroptera</taxon>
        <taxon>Panheteroptera</taxon>
        <taxon>Pentatomomorpha</taxon>
        <taxon>Pentatomoidea</taxon>
        <taxon>Pentatomidae</taxon>
        <taxon>Pentatominae</taxon>
        <taxon>Nezara</taxon>
    </lineage>
</organism>
<reference evidence="5" key="1">
    <citation type="submission" date="2022-01" db="EMBL/GenBank/DDBJ databases">
        <authorList>
            <person name="King R."/>
        </authorList>
    </citation>
    <scope>NUCLEOTIDE SEQUENCE</scope>
</reference>
<dbReference type="InterPro" id="IPR039126">
    <property type="entry name" value="GGACT"/>
</dbReference>
<dbReference type="EMBL" id="OV725081">
    <property type="protein sequence ID" value="CAH1404000.1"/>
    <property type="molecule type" value="Genomic_DNA"/>
</dbReference>
<feature type="active site" description="Proton acceptor" evidence="2">
    <location>
        <position position="84"/>
    </location>
</feature>
<dbReference type="PANTHER" id="PTHR12510:SF4">
    <property type="entry name" value="GAMMA-GLUTAMYLAMINECYCLOTRANSFERASE"/>
    <property type="match status" value="1"/>
</dbReference>
<evidence type="ECO:0000313" key="5">
    <source>
        <dbReference type="EMBL" id="CAH1404000.1"/>
    </source>
</evidence>
<gene>
    <name evidence="5" type="ORF">NEZAVI_LOCUS12492</name>
</gene>
<dbReference type="GO" id="GO:0061929">
    <property type="term" value="F:gamma-glutamylaminecyclotransferase activity"/>
    <property type="evidence" value="ECO:0007669"/>
    <property type="project" value="InterPro"/>
</dbReference>
<feature type="domain" description="Gamma-glutamylcyclotransferase AIG2-like" evidence="4">
    <location>
        <begin position="6"/>
        <end position="117"/>
    </location>
</feature>
<accession>A0A9P0HLA5</accession>
<sequence length="165" mass="19387">MSRFKVFVYGTLKTNEPNHHWLSNTENGNSNYLGEGTTLQKYPLIIGTQYNIPFLLDKPGVGNNVIGEVYDIDEKMLLNLDILEDYPKFYERSVIPIKMKTEVLDCWTYFIKRYNAELLSKEMFPSYSTKGPHNLPYCERYLRDPSYNYKLEILGTGRSDFRRSK</sequence>
<dbReference type="Gene3D" id="3.10.490.10">
    <property type="entry name" value="Gamma-glutamyl cyclotransferase-like"/>
    <property type="match status" value="1"/>
</dbReference>
<dbReference type="GO" id="GO:0005829">
    <property type="term" value="C:cytosol"/>
    <property type="evidence" value="ECO:0007669"/>
    <property type="project" value="TreeGrafter"/>
</dbReference>
<dbReference type="PANTHER" id="PTHR12510">
    <property type="entry name" value="TROPONIN C-AKIN-1 PROTEIN"/>
    <property type="match status" value="1"/>
</dbReference>
<dbReference type="CDD" id="cd06661">
    <property type="entry name" value="GGCT_like"/>
    <property type="match status" value="1"/>
</dbReference>
<protein>
    <recommendedName>
        <fullName evidence="3">Gamma-glutamylcyclotransferase family protein</fullName>
    </recommendedName>
</protein>
<dbReference type="OrthoDB" id="113620at2759"/>
<name>A0A9P0HLA5_NEZVI</name>
<dbReference type="Proteomes" id="UP001152798">
    <property type="component" value="Chromosome 5"/>
</dbReference>
<evidence type="ECO:0000256" key="3">
    <source>
        <dbReference type="RuleBase" id="RU367036"/>
    </source>
</evidence>
<dbReference type="InterPro" id="IPR036568">
    <property type="entry name" value="GGCT-like_sf"/>
</dbReference>
<evidence type="ECO:0000259" key="4">
    <source>
        <dbReference type="Pfam" id="PF06094"/>
    </source>
</evidence>
<proteinExistence type="inferred from homology"/>